<evidence type="ECO:0000259" key="8">
    <source>
        <dbReference type="PROSITE" id="PS51496"/>
    </source>
</evidence>
<comment type="caution">
    <text evidence="9">The sequence shown here is derived from an EMBL/GenBank/DDBJ whole genome shotgun (WGS) entry which is preliminary data.</text>
</comment>
<evidence type="ECO:0000256" key="7">
    <source>
        <dbReference type="SAM" id="SignalP"/>
    </source>
</evidence>
<feature type="domain" description="CVC" evidence="8">
    <location>
        <begin position="99"/>
        <end position="158"/>
    </location>
</feature>
<protein>
    <recommendedName>
        <fullName evidence="8">CVC domain-containing protein</fullName>
    </recommendedName>
</protein>
<evidence type="ECO:0000256" key="4">
    <source>
        <dbReference type="ARBA" id="ARBA00023015"/>
    </source>
</evidence>
<evidence type="ECO:0000256" key="2">
    <source>
        <dbReference type="ARBA" id="ARBA00005733"/>
    </source>
</evidence>
<dbReference type="GO" id="GO:0005634">
    <property type="term" value="C:nucleus"/>
    <property type="evidence" value="ECO:0007669"/>
    <property type="project" value="UniProtKB-SubCell"/>
</dbReference>
<evidence type="ECO:0000256" key="5">
    <source>
        <dbReference type="ARBA" id="ARBA00023163"/>
    </source>
</evidence>
<evidence type="ECO:0000313" key="9">
    <source>
        <dbReference type="EMBL" id="KAL1519131.1"/>
    </source>
</evidence>
<dbReference type="Proteomes" id="UP001515480">
    <property type="component" value="Unassembled WGS sequence"/>
</dbReference>
<feature type="region of interest" description="Disordered" evidence="6">
    <location>
        <begin position="153"/>
        <end position="190"/>
    </location>
</feature>
<dbReference type="EMBL" id="JBGBPQ010000010">
    <property type="protein sequence ID" value="KAL1519131.1"/>
    <property type="molecule type" value="Genomic_DNA"/>
</dbReference>
<dbReference type="InterPro" id="IPR023339">
    <property type="entry name" value="CVC"/>
</dbReference>
<sequence length="190" mass="20030">MCVALLCLSSAALLSPSTPRHSVCGKASATLRGVRPGLIFSGRAVPPPRASGPVLRAPPSPPSGDEAQAKWTKLLVSILIDLIGMATYIVPVAGEAGDLAWAPISALLVYQLYGNAVISGLALAEELLPGLDIIPTATIAWLLENTEFGQNLNEKGQRTGYTPEDKRERTTRASNMKDADGVVVDDTDRL</sequence>
<keyword evidence="5" id="KW-0804">Transcription</keyword>
<comment type="similarity">
    <text evidence="2">Belongs to the paired homeobox family.</text>
</comment>
<feature type="region of interest" description="Disordered" evidence="6">
    <location>
        <begin position="44"/>
        <end position="66"/>
    </location>
</feature>
<keyword evidence="10" id="KW-1185">Reference proteome</keyword>
<feature type="compositionally biased region" description="Basic and acidic residues" evidence="6">
    <location>
        <begin position="163"/>
        <end position="190"/>
    </location>
</feature>
<accession>A0AB34JC43</accession>
<keyword evidence="3" id="KW-0217">Developmental protein</keyword>
<comment type="subcellular location">
    <subcellularLocation>
        <location evidence="1">Nucleus</location>
    </subcellularLocation>
</comment>
<evidence type="ECO:0000313" key="10">
    <source>
        <dbReference type="Proteomes" id="UP001515480"/>
    </source>
</evidence>
<feature type="signal peptide" evidence="7">
    <location>
        <begin position="1"/>
        <end position="19"/>
    </location>
</feature>
<evidence type="ECO:0000256" key="3">
    <source>
        <dbReference type="ARBA" id="ARBA00022473"/>
    </source>
</evidence>
<dbReference type="AlphaFoldDB" id="A0AB34JC43"/>
<gene>
    <name evidence="9" type="ORF">AB1Y20_003394</name>
</gene>
<dbReference type="PROSITE" id="PS51496">
    <property type="entry name" value="CVC"/>
    <property type="match status" value="1"/>
</dbReference>
<evidence type="ECO:0000256" key="1">
    <source>
        <dbReference type="ARBA" id="ARBA00004123"/>
    </source>
</evidence>
<feature type="compositionally biased region" description="Pro residues" evidence="6">
    <location>
        <begin position="45"/>
        <end position="62"/>
    </location>
</feature>
<name>A0AB34JC43_PRYPA</name>
<evidence type="ECO:0000256" key="6">
    <source>
        <dbReference type="SAM" id="MobiDB-lite"/>
    </source>
</evidence>
<proteinExistence type="inferred from homology"/>
<keyword evidence="7" id="KW-0732">Signal</keyword>
<keyword evidence="4" id="KW-0805">Transcription regulation</keyword>
<reference evidence="9 10" key="1">
    <citation type="journal article" date="2024" name="Science">
        <title>Giant polyketide synthase enzymes in the biosynthesis of giant marine polyether toxins.</title>
        <authorList>
            <person name="Fallon T.R."/>
            <person name="Shende V.V."/>
            <person name="Wierzbicki I.H."/>
            <person name="Pendleton A.L."/>
            <person name="Watervoot N.F."/>
            <person name="Auber R.P."/>
            <person name="Gonzalez D.J."/>
            <person name="Wisecaver J.H."/>
            <person name="Moore B.S."/>
        </authorList>
    </citation>
    <scope>NUCLEOTIDE SEQUENCE [LARGE SCALE GENOMIC DNA]</scope>
    <source>
        <strain evidence="9 10">12B1</strain>
    </source>
</reference>
<feature type="chain" id="PRO_5044253394" description="CVC domain-containing protein" evidence="7">
    <location>
        <begin position="20"/>
        <end position="190"/>
    </location>
</feature>
<organism evidence="9 10">
    <name type="scientific">Prymnesium parvum</name>
    <name type="common">Toxic golden alga</name>
    <dbReference type="NCBI Taxonomy" id="97485"/>
    <lineage>
        <taxon>Eukaryota</taxon>
        <taxon>Haptista</taxon>
        <taxon>Haptophyta</taxon>
        <taxon>Prymnesiophyceae</taxon>
        <taxon>Prymnesiales</taxon>
        <taxon>Prymnesiaceae</taxon>
        <taxon>Prymnesium</taxon>
    </lineage>
</organism>